<evidence type="ECO:0000313" key="3">
    <source>
        <dbReference type="EMBL" id="KAL0580466.1"/>
    </source>
</evidence>
<feature type="compositionally biased region" description="Basic residues" evidence="1">
    <location>
        <begin position="280"/>
        <end position="289"/>
    </location>
</feature>
<evidence type="ECO:0000313" key="4">
    <source>
        <dbReference type="Proteomes" id="UP001465976"/>
    </source>
</evidence>
<feature type="compositionally biased region" description="Basic residues" evidence="1">
    <location>
        <begin position="258"/>
        <end position="269"/>
    </location>
</feature>
<feature type="compositionally biased region" description="Basic and acidic residues" evidence="1">
    <location>
        <begin position="27"/>
        <end position="56"/>
    </location>
</feature>
<keyword evidence="4" id="KW-1185">Reference proteome</keyword>
<sequence length="289" mass="32813">MVPITRLIKREEDALIIQRDEEIAGRDGEDSKVRLVTGETKESCSSEVKRNKKEEEQAAQNAQPVTQDALRVKKEFDGDFLPPRTVLGLMDGLEVYDLSLGGEDLDTQLSVSRDFISKTFGGGIRRTFPEFSAENKEKVAELGFGEHGWACLKNYNPYAPSIPGHPGLYFNCCELHDDLTQDFTWHRDRCRVFSCLDNAKWLRVGLYDFEYVATLTVDEWKGLPHKAIVAWRMRCVGYEEKLQRHVVTKVSKPEPRGKKQAPKRGTKRGRTTEDAQKGAPSKRRKGPLA</sequence>
<accession>A0ABR3FYM4</accession>
<feature type="region of interest" description="Disordered" evidence="1">
    <location>
        <begin position="247"/>
        <end position="289"/>
    </location>
</feature>
<dbReference type="EMBL" id="JBAHYK010000030">
    <property type="protein sequence ID" value="KAL0580466.1"/>
    <property type="molecule type" value="Genomic_DNA"/>
</dbReference>
<comment type="caution">
    <text evidence="3">The sequence shown here is derived from an EMBL/GenBank/DDBJ whole genome shotgun (WGS) entry which is preliminary data.</text>
</comment>
<dbReference type="InterPro" id="IPR046520">
    <property type="entry name" value="DUF6697"/>
</dbReference>
<feature type="region of interest" description="Disordered" evidence="1">
    <location>
        <begin position="27"/>
        <end position="66"/>
    </location>
</feature>
<evidence type="ECO:0000259" key="2">
    <source>
        <dbReference type="Pfam" id="PF20411"/>
    </source>
</evidence>
<dbReference type="Proteomes" id="UP001465976">
    <property type="component" value="Unassembled WGS sequence"/>
</dbReference>
<feature type="domain" description="DUF6697" evidence="2">
    <location>
        <begin position="111"/>
        <end position="226"/>
    </location>
</feature>
<dbReference type="Pfam" id="PF20411">
    <property type="entry name" value="DUF6697"/>
    <property type="match status" value="1"/>
</dbReference>
<protein>
    <recommendedName>
        <fullName evidence="2">DUF6697 domain-containing protein</fullName>
    </recommendedName>
</protein>
<gene>
    <name evidence="3" type="ORF">V5O48_001536</name>
</gene>
<reference evidence="3 4" key="1">
    <citation type="submission" date="2024-02" db="EMBL/GenBank/DDBJ databases">
        <title>A draft genome for the cacao thread blight pathogen Marasmius crinis-equi.</title>
        <authorList>
            <person name="Cohen S.P."/>
            <person name="Baruah I.K."/>
            <person name="Amoako-Attah I."/>
            <person name="Bukari Y."/>
            <person name="Meinhardt L.W."/>
            <person name="Bailey B.A."/>
        </authorList>
    </citation>
    <scope>NUCLEOTIDE SEQUENCE [LARGE SCALE GENOMIC DNA]</scope>
    <source>
        <strain evidence="3 4">GH-76</strain>
    </source>
</reference>
<evidence type="ECO:0000256" key="1">
    <source>
        <dbReference type="SAM" id="MobiDB-lite"/>
    </source>
</evidence>
<proteinExistence type="predicted"/>
<name>A0ABR3FYM4_9AGAR</name>
<organism evidence="3 4">
    <name type="scientific">Marasmius crinis-equi</name>
    <dbReference type="NCBI Taxonomy" id="585013"/>
    <lineage>
        <taxon>Eukaryota</taxon>
        <taxon>Fungi</taxon>
        <taxon>Dikarya</taxon>
        <taxon>Basidiomycota</taxon>
        <taxon>Agaricomycotina</taxon>
        <taxon>Agaricomycetes</taxon>
        <taxon>Agaricomycetidae</taxon>
        <taxon>Agaricales</taxon>
        <taxon>Marasmiineae</taxon>
        <taxon>Marasmiaceae</taxon>
        <taxon>Marasmius</taxon>
    </lineage>
</organism>